<sequence length="734" mass="80378">MTAPADLPTALDPGRARHDDEPDTVLDPGRTPIGTGWARVLPARLAERFEVVRDLTGSGRQGDVYLVRVRDSDEQVVLKAHRPGWRLDDRVVDLLVHGRPSRHVVAVHEVGEEEGRWYEVMEHLAGGTLAEWRRRQPSGVDGAVLVEVVRQLAEGLDALHRAGVVHRDVKPANLLIRALGPLEVVIADLGISRHLPDGEAFTATNEVGTVPYVPPEFISGGRVLPAFDWWSLGVTVLELATGQRLFEGIDDVPLLRSRIGTRPIRVDVPDERVRLLCSGLLAMAPEDRWGAEQVGEWLRGGSPPVAALPAVGEEEVAEPYVFLGAEYRARDLLAATMTENWGAARAWLFAEDHRPLRRLHRWLEQFPGLPPRRRAGRRETDDVKLLHELRAVDPAHPPWYRGWNITPARLPELADEGVRGVGAAGEVVTDLWRADLLPLLATGRPGSGAGGGDGLAGVRERWRREEGRLRALAASLPDPGAREEAQRILRQDRDYALSLALLAATATGAHRLELRRTLDERDRALRLPWFSDLVARTEYQWLAFALVPHATREAARVEAEERARRAHEAWLRRTERQREWSRRQNRPQALGYAVTGVAVVAVALFALVGLSDAAGVATDAQVFDAWFAVVAALAVVLTAESLLAWSAGGRFHPAYSLLGAGAIVLGRVARNLLARRVAVPVVLACLVALGVAAVVSPVVVPCAVAAVTAAWAVGRHLAWRAQDRREREIAAAPG</sequence>
<organism evidence="12 13">
    <name type="scientific">Saccharothrix mutabilis subsp. mutabilis</name>
    <dbReference type="NCBI Taxonomy" id="66855"/>
    <lineage>
        <taxon>Bacteria</taxon>
        <taxon>Bacillati</taxon>
        <taxon>Actinomycetota</taxon>
        <taxon>Actinomycetes</taxon>
        <taxon>Pseudonocardiales</taxon>
        <taxon>Pseudonocardiaceae</taxon>
        <taxon>Saccharothrix</taxon>
    </lineage>
</organism>
<evidence type="ECO:0000256" key="1">
    <source>
        <dbReference type="ARBA" id="ARBA00012513"/>
    </source>
</evidence>
<comment type="catalytic activity">
    <reaction evidence="7">
        <text>L-threonyl-[protein] + ATP = O-phospho-L-threonyl-[protein] + ADP + H(+)</text>
        <dbReference type="Rhea" id="RHEA:46608"/>
        <dbReference type="Rhea" id="RHEA-COMP:11060"/>
        <dbReference type="Rhea" id="RHEA-COMP:11605"/>
        <dbReference type="ChEBI" id="CHEBI:15378"/>
        <dbReference type="ChEBI" id="CHEBI:30013"/>
        <dbReference type="ChEBI" id="CHEBI:30616"/>
        <dbReference type="ChEBI" id="CHEBI:61977"/>
        <dbReference type="ChEBI" id="CHEBI:456216"/>
        <dbReference type="EC" id="2.7.11.1"/>
    </reaction>
</comment>
<keyword evidence="10" id="KW-0472">Membrane</keyword>
<keyword evidence="5" id="KW-0418">Kinase</keyword>
<evidence type="ECO:0000259" key="11">
    <source>
        <dbReference type="PROSITE" id="PS50011"/>
    </source>
</evidence>
<dbReference type="EC" id="2.7.11.1" evidence="1"/>
<dbReference type="EMBL" id="BAAABU010000002">
    <property type="protein sequence ID" value="GAA0216806.1"/>
    <property type="molecule type" value="Genomic_DNA"/>
</dbReference>
<name>A0ABN0TAM4_9PSEU</name>
<evidence type="ECO:0000256" key="8">
    <source>
        <dbReference type="ARBA" id="ARBA00048679"/>
    </source>
</evidence>
<evidence type="ECO:0000256" key="4">
    <source>
        <dbReference type="ARBA" id="ARBA00022741"/>
    </source>
</evidence>
<evidence type="ECO:0000256" key="7">
    <source>
        <dbReference type="ARBA" id="ARBA00047899"/>
    </source>
</evidence>
<keyword evidence="4" id="KW-0547">Nucleotide-binding</keyword>
<dbReference type="Pfam" id="PF00069">
    <property type="entry name" value="Pkinase"/>
    <property type="match status" value="1"/>
</dbReference>
<dbReference type="PROSITE" id="PS50011">
    <property type="entry name" value="PROTEIN_KINASE_DOM"/>
    <property type="match status" value="1"/>
</dbReference>
<keyword evidence="6" id="KW-0067">ATP-binding</keyword>
<evidence type="ECO:0000313" key="13">
    <source>
        <dbReference type="Proteomes" id="UP001500416"/>
    </source>
</evidence>
<gene>
    <name evidence="12" type="ORF">GCM10010492_13310</name>
</gene>
<dbReference type="CDD" id="cd14014">
    <property type="entry name" value="STKc_PknB_like"/>
    <property type="match status" value="1"/>
</dbReference>
<accession>A0ABN0TAM4</accession>
<dbReference type="InterPro" id="IPR000719">
    <property type="entry name" value="Prot_kinase_dom"/>
</dbReference>
<dbReference type="RefSeq" id="WP_343932725.1">
    <property type="nucleotide sequence ID" value="NZ_BAAABU010000002.1"/>
</dbReference>
<feature type="region of interest" description="Disordered" evidence="9">
    <location>
        <begin position="1"/>
        <end position="31"/>
    </location>
</feature>
<comment type="caution">
    <text evidence="12">The sequence shown here is derived from an EMBL/GenBank/DDBJ whole genome shotgun (WGS) entry which is preliminary data.</text>
</comment>
<evidence type="ECO:0000256" key="2">
    <source>
        <dbReference type="ARBA" id="ARBA00022527"/>
    </source>
</evidence>
<evidence type="ECO:0000256" key="5">
    <source>
        <dbReference type="ARBA" id="ARBA00022777"/>
    </source>
</evidence>
<keyword evidence="10" id="KW-1133">Transmembrane helix</keyword>
<feature type="transmembrane region" description="Helical" evidence="10">
    <location>
        <begin position="625"/>
        <end position="645"/>
    </location>
</feature>
<evidence type="ECO:0000313" key="12">
    <source>
        <dbReference type="EMBL" id="GAA0216806.1"/>
    </source>
</evidence>
<feature type="domain" description="Protein kinase" evidence="11">
    <location>
        <begin position="50"/>
        <end position="298"/>
    </location>
</feature>
<feature type="transmembrane region" description="Helical" evidence="10">
    <location>
        <begin position="495"/>
        <end position="514"/>
    </location>
</feature>
<evidence type="ECO:0000256" key="6">
    <source>
        <dbReference type="ARBA" id="ARBA00022840"/>
    </source>
</evidence>
<dbReference type="InterPro" id="IPR011009">
    <property type="entry name" value="Kinase-like_dom_sf"/>
</dbReference>
<reference evidence="12 13" key="1">
    <citation type="journal article" date="2019" name="Int. J. Syst. Evol. Microbiol.">
        <title>The Global Catalogue of Microorganisms (GCM) 10K type strain sequencing project: providing services to taxonomists for standard genome sequencing and annotation.</title>
        <authorList>
            <consortium name="The Broad Institute Genomics Platform"/>
            <consortium name="The Broad Institute Genome Sequencing Center for Infectious Disease"/>
            <person name="Wu L."/>
            <person name="Ma J."/>
        </authorList>
    </citation>
    <scope>NUCLEOTIDE SEQUENCE [LARGE SCALE GENOMIC DNA]</scope>
    <source>
        <strain evidence="12 13">JCM 3380</strain>
    </source>
</reference>
<evidence type="ECO:0000256" key="10">
    <source>
        <dbReference type="SAM" id="Phobius"/>
    </source>
</evidence>
<dbReference type="PROSITE" id="PS00108">
    <property type="entry name" value="PROTEIN_KINASE_ST"/>
    <property type="match status" value="1"/>
</dbReference>
<comment type="catalytic activity">
    <reaction evidence="8">
        <text>L-seryl-[protein] + ATP = O-phospho-L-seryl-[protein] + ADP + H(+)</text>
        <dbReference type="Rhea" id="RHEA:17989"/>
        <dbReference type="Rhea" id="RHEA-COMP:9863"/>
        <dbReference type="Rhea" id="RHEA-COMP:11604"/>
        <dbReference type="ChEBI" id="CHEBI:15378"/>
        <dbReference type="ChEBI" id="CHEBI:29999"/>
        <dbReference type="ChEBI" id="CHEBI:30616"/>
        <dbReference type="ChEBI" id="CHEBI:83421"/>
        <dbReference type="ChEBI" id="CHEBI:456216"/>
        <dbReference type="EC" id="2.7.11.1"/>
    </reaction>
</comment>
<dbReference type="InterPro" id="IPR008271">
    <property type="entry name" value="Ser/Thr_kinase_AS"/>
</dbReference>
<dbReference type="SUPFAM" id="SSF56112">
    <property type="entry name" value="Protein kinase-like (PK-like)"/>
    <property type="match status" value="1"/>
</dbReference>
<dbReference type="InterPro" id="IPR050660">
    <property type="entry name" value="NEK_Ser/Thr_kinase"/>
</dbReference>
<proteinExistence type="predicted"/>
<dbReference type="Gene3D" id="1.10.510.10">
    <property type="entry name" value="Transferase(Phosphotransferase) domain 1"/>
    <property type="match status" value="1"/>
</dbReference>
<keyword evidence="10" id="KW-0812">Transmembrane</keyword>
<dbReference type="PANTHER" id="PTHR43671">
    <property type="entry name" value="SERINE/THREONINE-PROTEIN KINASE NEK"/>
    <property type="match status" value="1"/>
</dbReference>
<feature type="transmembrane region" description="Helical" evidence="10">
    <location>
        <begin position="681"/>
        <end position="714"/>
    </location>
</feature>
<protein>
    <recommendedName>
        <fullName evidence="1">non-specific serine/threonine protein kinase</fullName>
        <ecNumber evidence="1">2.7.11.1</ecNumber>
    </recommendedName>
</protein>
<keyword evidence="2" id="KW-0723">Serine/threonine-protein kinase</keyword>
<dbReference type="Proteomes" id="UP001500416">
    <property type="component" value="Unassembled WGS sequence"/>
</dbReference>
<evidence type="ECO:0000256" key="9">
    <source>
        <dbReference type="SAM" id="MobiDB-lite"/>
    </source>
</evidence>
<dbReference type="PANTHER" id="PTHR43671:SF98">
    <property type="entry name" value="SERINE_THREONINE-PROTEIN KINASE NEK11"/>
    <property type="match status" value="1"/>
</dbReference>
<dbReference type="SMART" id="SM00220">
    <property type="entry name" value="S_TKc"/>
    <property type="match status" value="1"/>
</dbReference>
<keyword evidence="13" id="KW-1185">Reference proteome</keyword>
<keyword evidence="3" id="KW-0808">Transferase</keyword>
<feature type="transmembrane region" description="Helical" evidence="10">
    <location>
        <begin position="589"/>
        <end position="610"/>
    </location>
</feature>
<evidence type="ECO:0000256" key="3">
    <source>
        <dbReference type="ARBA" id="ARBA00022679"/>
    </source>
</evidence>